<dbReference type="Pfam" id="PF26237">
    <property type="entry name" value="DUF8054_C"/>
    <property type="match status" value="1"/>
</dbReference>
<reference evidence="7 9" key="3">
    <citation type="submission" date="2024-06" db="EMBL/GenBank/DDBJ databases">
        <title>Halorubrum miltondacostae sp. nov., a potential PHA producer isolated from an inland solar saltern in Rio Maior, Portugal.</title>
        <authorList>
            <person name="Albuquerque L."/>
            <person name="Viver T."/>
            <person name="Barroso C."/>
            <person name="Claudino R."/>
            <person name="Galvan M."/>
            <person name="Simoes G."/>
            <person name="Lobo Da Cunha A."/>
            <person name="Egas C."/>
        </authorList>
    </citation>
    <scope>NUCLEOTIDE SEQUENCE [LARGE SCALE GENOMIC DNA]</scope>
    <source>
        <strain evidence="7 9">DSM 18646</strain>
    </source>
</reference>
<evidence type="ECO:0000256" key="2">
    <source>
        <dbReference type="SAM" id="Phobius"/>
    </source>
</evidence>
<feature type="domain" description="DUF8054" evidence="3">
    <location>
        <begin position="9"/>
        <end position="88"/>
    </location>
</feature>
<evidence type="ECO:0000313" key="8">
    <source>
        <dbReference type="Proteomes" id="UP001501425"/>
    </source>
</evidence>
<protein>
    <submittedName>
        <fullName evidence="6">Uncharacterized protein</fullName>
    </submittedName>
</protein>
<proteinExistence type="predicted"/>
<feature type="transmembrane region" description="Helical" evidence="2">
    <location>
        <begin position="31"/>
        <end position="53"/>
    </location>
</feature>
<evidence type="ECO:0000313" key="9">
    <source>
        <dbReference type="Proteomes" id="UP001567571"/>
    </source>
</evidence>
<dbReference type="InterPro" id="IPR058674">
    <property type="entry name" value="DUF8054_N"/>
</dbReference>
<evidence type="ECO:0000256" key="1">
    <source>
        <dbReference type="SAM" id="MobiDB-lite"/>
    </source>
</evidence>
<evidence type="ECO:0000313" key="7">
    <source>
        <dbReference type="EMBL" id="MEZ3166683.1"/>
    </source>
</evidence>
<dbReference type="EMBL" id="BAAADQ010000015">
    <property type="protein sequence ID" value="GAA0550362.1"/>
    <property type="molecule type" value="Genomic_DNA"/>
</dbReference>
<dbReference type="Proteomes" id="UP001567571">
    <property type="component" value="Unassembled WGS sequence"/>
</dbReference>
<feature type="domain" description="DUF8054" evidence="4">
    <location>
        <begin position="280"/>
        <end position="319"/>
    </location>
</feature>
<dbReference type="Proteomes" id="UP001501425">
    <property type="component" value="Unassembled WGS sequence"/>
</dbReference>
<keyword evidence="2" id="KW-0472">Membrane</keyword>
<dbReference type="RefSeq" id="WP_343779930.1">
    <property type="nucleotide sequence ID" value="NZ_BAAADQ010000015.1"/>
</dbReference>
<dbReference type="Pfam" id="PF26236">
    <property type="entry name" value="DUF8054_N"/>
    <property type="match status" value="1"/>
</dbReference>
<reference evidence="6" key="2">
    <citation type="submission" date="2023-12" db="EMBL/GenBank/DDBJ databases">
        <authorList>
            <person name="Sun Q."/>
            <person name="Inoue M."/>
        </authorList>
    </citation>
    <scope>NUCLEOTIDE SEQUENCE</scope>
    <source>
        <strain evidence="6">JCM 14265</strain>
    </source>
</reference>
<keyword evidence="2" id="KW-1133">Transmembrane helix</keyword>
<dbReference type="InterPro" id="IPR058675">
    <property type="entry name" value="DUF8054_C"/>
</dbReference>
<accession>A0AAV3SV26</accession>
<feature type="region of interest" description="Disordered" evidence="1">
    <location>
        <begin position="107"/>
        <end position="141"/>
    </location>
</feature>
<comment type="caution">
    <text evidence="6">The sequence shown here is derived from an EMBL/GenBank/DDBJ whole genome shotgun (WGS) entry which is preliminary data.</text>
</comment>
<organism evidence="6 8">
    <name type="scientific">Halorubrum ejinorense</name>
    <dbReference type="NCBI Taxonomy" id="425309"/>
    <lineage>
        <taxon>Archaea</taxon>
        <taxon>Methanobacteriati</taxon>
        <taxon>Methanobacteriota</taxon>
        <taxon>Stenosarchaea group</taxon>
        <taxon>Halobacteria</taxon>
        <taxon>Halobacteriales</taxon>
        <taxon>Haloferacaceae</taxon>
        <taxon>Halorubrum</taxon>
    </lineage>
</organism>
<dbReference type="Pfam" id="PF26238">
    <property type="entry name" value="DUF8054_M"/>
    <property type="match status" value="1"/>
</dbReference>
<gene>
    <name evidence="7" type="ORF">ABNG02_05020</name>
    <name evidence="6" type="ORF">GCM10008994_26560</name>
</gene>
<feature type="compositionally biased region" description="Acidic residues" evidence="1">
    <location>
        <begin position="129"/>
        <end position="141"/>
    </location>
</feature>
<keyword evidence="2" id="KW-0812">Transmembrane</keyword>
<dbReference type="AlphaFoldDB" id="A0AAV3SV26"/>
<evidence type="ECO:0000259" key="5">
    <source>
        <dbReference type="Pfam" id="PF26238"/>
    </source>
</evidence>
<evidence type="ECO:0000313" key="6">
    <source>
        <dbReference type="EMBL" id="GAA0550362.1"/>
    </source>
</evidence>
<evidence type="ECO:0000259" key="4">
    <source>
        <dbReference type="Pfam" id="PF26237"/>
    </source>
</evidence>
<evidence type="ECO:0000259" key="3">
    <source>
        <dbReference type="Pfam" id="PF26236"/>
    </source>
</evidence>
<feature type="domain" description="DUF8054" evidence="5">
    <location>
        <begin position="160"/>
        <end position="277"/>
    </location>
</feature>
<sequence>MSSRDESLLERLKRPEYTGENRCVPCTVLNVAIAGVLTLVAAVLGPISALAVFTASMVSIYYRGYLIPGTPEFTQRYLPEPVLAAFGKTPDGPRDGWEGGEPTVVTEETAVGDDEAPGSTGESERSAAGDDEGADAGTDDDEYEFQTVERIENRRENAVDPVSFLLDVGVVEETDGPEQLAFEPAFADRVAETVADIDRDAVDRETLAAMFGVEPDEVTFEGRSYPAITVRRRIRKWPGDAAFLSDVASHLALADRTDRWLDVPSAQRLSILQSLRSFHETCPACGGELVSTADTVESCCLAHEVVAIRCDDCGEHVLELDPKEVSRDAESTGITP</sequence>
<name>A0AAV3SV26_9EURY</name>
<dbReference type="InterPro" id="IPR058775">
    <property type="entry name" value="DUF8054_M"/>
</dbReference>
<dbReference type="EMBL" id="JBEDNW010000002">
    <property type="protein sequence ID" value="MEZ3166683.1"/>
    <property type="molecule type" value="Genomic_DNA"/>
</dbReference>
<reference evidence="6" key="1">
    <citation type="journal article" date="2014" name="Int. J. Syst. Evol. Microbiol.">
        <title>Complete genome sequence of Corynebacterium casei LMG S-19264T (=DSM 44701T), isolated from a smear-ripened cheese.</title>
        <authorList>
            <consortium name="US DOE Joint Genome Institute (JGI-PGF)"/>
            <person name="Walter F."/>
            <person name="Albersmeier A."/>
            <person name="Kalinowski J."/>
            <person name="Ruckert C."/>
        </authorList>
    </citation>
    <scope>NUCLEOTIDE SEQUENCE</scope>
    <source>
        <strain evidence="6">JCM 14265</strain>
    </source>
</reference>
<keyword evidence="9" id="KW-1185">Reference proteome</keyword>